<dbReference type="InterPro" id="IPR003615">
    <property type="entry name" value="HNH_nuc"/>
</dbReference>
<keyword evidence="5" id="KW-1185">Reference proteome</keyword>
<dbReference type="Gene3D" id="1.10.30.50">
    <property type="match status" value="1"/>
</dbReference>
<dbReference type="EMBL" id="SDMQ01000004">
    <property type="protein sequence ID" value="TBT85905.1"/>
    <property type="molecule type" value="Genomic_DNA"/>
</dbReference>
<dbReference type="Pfam" id="PF02720">
    <property type="entry name" value="DUF222"/>
    <property type="match status" value="1"/>
</dbReference>
<evidence type="ECO:0000313" key="4">
    <source>
        <dbReference type="EMBL" id="TBT85905.1"/>
    </source>
</evidence>
<proteinExistence type="inferred from homology"/>
<reference evidence="4 5" key="1">
    <citation type="submission" date="2019-01" db="EMBL/GenBank/DDBJ databases">
        <title>Lactibacter flavus gen. nov., sp. nov., a novel bacterium of the family Propionibacteriaceae isolated from raw milk and dairy products.</title>
        <authorList>
            <person name="Huptas C."/>
            <person name="Wenning M."/>
            <person name="Breitenwieser F."/>
            <person name="Doll E."/>
            <person name="Von Neubeck M."/>
            <person name="Busse H.-J."/>
            <person name="Scherer S."/>
        </authorList>
    </citation>
    <scope>NUCLEOTIDE SEQUENCE [LARGE SCALE GENOMIC DNA]</scope>
    <source>
        <strain evidence="4 5">KCTC 33808</strain>
    </source>
</reference>
<organism evidence="4 5">
    <name type="scientific">Propioniciclava sinopodophylli</name>
    <dbReference type="NCBI Taxonomy" id="1837344"/>
    <lineage>
        <taxon>Bacteria</taxon>
        <taxon>Bacillati</taxon>
        <taxon>Actinomycetota</taxon>
        <taxon>Actinomycetes</taxon>
        <taxon>Propionibacteriales</taxon>
        <taxon>Propionibacteriaceae</taxon>
        <taxon>Propioniciclava</taxon>
    </lineage>
</organism>
<feature type="domain" description="HNH nuclease" evidence="3">
    <location>
        <begin position="350"/>
        <end position="402"/>
    </location>
</feature>
<protein>
    <submittedName>
        <fullName evidence="4">HNH endonuclease</fullName>
    </submittedName>
</protein>
<dbReference type="Proteomes" id="UP000292373">
    <property type="component" value="Unassembled WGS sequence"/>
</dbReference>
<dbReference type="GO" id="GO:0003676">
    <property type="term" value="F:nucleic acid binding"/>
    <property type="evidence" value="ECO:0007669"/>
    <property type="project" value="InterPro"/>
</dbReference>
<gene>
    <name evidence="4" type="ORF">ET989_05485</name>
</gene>
<sequence length="473" mass="50898">MDELTSTGVAVAGARSLLSSVDHEGRRRLDAESRLALVTEVVALGRQVEALRAVLIAEADRAKAAETARGTSIKTLLAVSAKVTASEAAAWVYGGQEITAHAKVAEATLAGDVSVAQARSIDHVLGELPATLSPDQRARAEEILLDKAALVDAKDLAKQTRHVLEQVAPEVDVVEDELARLDAQRKQAWAGRSLVFSNDRRGSVLFKGQLPTLEGEAFKRLVESHALSNRRAMEQAADRHDEAGLRSFEQRTADGLIGLIAGRTPEHRFPEPVEGSTRTNPPAKPSVVVTLSFDDLLNRIEQAGLLASGEQVTAGELRRLACDANIVPIVLGSASQPLDVGRDQRLVTPAIRKALEARDKGCAFPGCRVPASGCEAHHIVPWWLGGDTALNNMVLLCPHHHGTVEPSRFFDRSSPPTRWTVHIDDDGHPVLTPPSRPGQPASQTPLRNQRLVDQRALPTPEPEPDAPQGVLLE</sequence>
<evidence type="ECO:0000256" key="1">
    <source>
        <dbReference type="ARBA" id="ARBA00023450"/>
    </source>
</evidence>
<keyword evidence="4" id="KW-0255">Endonuclease</keyword>
<dbReference type="Pfam" id="PF01844">
    <property type="entry name" value="HNH"/>
    <property type="match status" value="1"/>
</dbReference>
<dbReference type="RefSeq" id="WP_131167554.1">
    <property type="nucleotide sequence ID" value="NZ_SDMQ01000004.1"/>
</dbReference>
<dbReference type="InterPro" id="IPR003870">
    <property type="entry name" value="DUF222"/>
</dbReference>
<evidence type="ECO:0000256" key="2">
    <source>
        <dbReference type="SAM" id="MobiDB-lite"/>
    </source>
</evidence>
<name>A0A4Q9KEM0_9ACTN</name>
<dbReference type="SMART" id="SM00507">
    <property type="entry name" value="HNHc"/>
    <property type="match status" value="1"/>
</dbReference>
<dbReference type="InterPro" id="IPR002711">
    <property type="entry name" value="HNH"/>
</dbReference>
<keyword evidence="4" id="KW-0540">Nuclease</keyword>
<feature type="region of interest" description="Disordered" evidence="2">
    <location>
        <begin position="422"/>
        <end position="473"/>
    </location>
</feature>
<evidence type="ECO:0000259" key="3">
    <source>
        <dbReference type="SMART" id="SM00507"/>
    </source>
</evidence>
<accession>A0A4Q9KEM0</accession>
<dbReference type="OrthoDB" id="3725562at2"/>
<dbReference type="CDD" id="cd00085">
    <property type="entry name" value="HNHc"/>
    <property type="match status" value="1"/>
</dbReference>
<dbReference type="AlphaFoldDB" id="A0A4Q9KEM0"/>
<comment type="caution">
    <text evidence="4">The sequence shown here is derived from an EMBL/GenBank/DDBJ whole genome shotgun (WGS) entry which is preliminary data.</text>
</comment>
<dbReference type="GO" id="GO:0004519">
    <property type="term" value="F:endonuclease activity"/>
    <property type="evidence" value="ECO:0007669"/>
    <property type="project" value="UniProtKB-KW"/>
</dbReference>
<evidence type="ECO:0000313" key="5">
    <source>
        <dbReference type="Proteomes" id="UP000292373"/>
    </source>
</evidence>
<comment type="similarity">
    <text evidence="1">Belongs to the Rv1128c/1148c/1588c/1702c/1945/3466 family.</text>
</comment>
<keyword evidence="4" id="KW-0378">Hydrolase</keyword>
<dbReference type="GO" id="GO:0008270">
    <property type="term" value="F:zinc ion binding"/>
    <property type="evidence" value="ECO:0007669"/>
    <property type="project" value="InterPro"/>
</dbReference>